<comment type="catalytic activity">
    <reaction evidence="5">
        <text>(S)-lactate + NAD(+) = pyruvate + NADH + H(+)</text>
        <dbReference type="Rhea" id="RHEA:23444"/>
        <dbReference type="ChEBI" id="CHEBI:15361"/>
        <dbReference type="ChEBI" id="CHEBI:15378"/>
        <dbReference type="ChEBI" id="CHEBI:16651"/>
        <dbReference type="ChEBI" id="CHEBI:57540"/>
        <dbReference type="ChEBI" id="CHEBI:57945"/>
        <dbReference type="EC" id="1.1.1.27"/>
    </reaction>
</comment>
<dbReference type="InterPro" id="IPR001236">
    <property type="entry name" value="Lactate/malate_DH_N"/>
</dbReference>
<dbReference type="STRING" id="1131935.PDENDC454_21279"/>
<comment type="similarity">
    <text evidence="1">Belongs to the LDH/MDH superfamily. LDH family.</text>
</comment>
<dbReference type="GO" id="GO:0006089">
    <property type="term" value="P:lactate metabolic process"/>
    <property type="evidence" value="ECO:0007669"/>
    <property type="project" value="TreeGrafter"/>
</dbReference>
<feature type="binding site" evidence="6 9">
    <location>
        <begin position="119"/>
        <end position="121"/>
    </location>
    <ligand>
        <name>NAD(+)</name>
        <dbReference type="ChEBI" id="CHEBI:57540"/>
    </ligand>
</feature>
<evidence type="ECO:0000256" key="6">
    <source>
        <dbReference type="HAMAP-Rule" id="MF_00487"/>
    </source>
</evidence>
<comment type="caution">
    <text evidence="12">The sequence shown here is derived from an EMBL/GenBank/DDBJ whole genome shotgun (WGS) entry which is preliminary data.</text>
</comment>
<dbReference type="SUPFAM" id="SSF51735">
    <property type="entry name" value="NAD(P)-binding Rossmann-fold domains"/>
    <property type="match status" value="1"/>
</dbReference>
<evidence type="ECO:0000256" key="7">
    <source>
        <dbReference type="PIRSR" id="PIRSR000102-1"/>
    </source>
</evidence>
<feature type="domain" description="Lactate/malate dehydrogenase N-terminal" evidence="10">
    <location>
        <begin position="5"/>
        <end position="143"/>
    </location>
</feature>
<feature type="binding site" evidence="6 8">
    <location>
        <position position="83"/>
    </location>
    <ligand>
        <name>substrate</name>
    </ligand>
</feature>
<dbReference type="GO" id="GO:0004459">
    <property type="term" value="F:L-lactate dehydrogenase (NAD+) activity"/>
    <property type="evidence" value="ECO:0007669"/>
    <property type="project" value="UniProtKB-EC"/>
</dbReference>
<comment type="function">
    <text evidence="6">Catalyzes the reversible oxidation of malate to oxaloacetate.</text>
</comment>
<evidence type="ECO:0000256" key="9">
    <source>
        <dbReference type="PIRSR" id="PIRSR000102-3"/>
    </source>
</evidence>
<dbReference type="NCBIfam" id="TIGR01763">
    <property type="entry name" value="MalateDH_bact"/>
    <property type="match status" value="1"/>
</dbReference>
<dbReference type="Pfam" id="PF00056">
    <property type="entry name" value="Ldh_1_N"/>
    <property type="match status" value="1"/>
</dbReference>
<feature type="binding site" evidence="6 8">
    <location>
        <position position="89"/>
    </location>
    <ligand>
        <name>substrate</name>
    </ligand>
</feature>
<dbReference type="GO" id="GO:0006099">
    <property type="term" value="P:tricarboxylic acid cycle"/>
    <property type="evidence" value="ECO:0007669"/>
    <property type="project" value="UniProtKB-UniRule"/>
</dbReference>
<evidence type="ECO:0000313" key="13">
    <source>
        <dbReference type="Proteomes" id="UP000003900"/>
    </source>
</evidence>
<dbReference type="PANTHER" id="PTHR43128:SF16">
    <property type="entry name" value="L-LACTATE DEHYDROGENASE"/>
    <property type="match status" value="1"/>
</dbReference>
<evidence type="ECO:0000256" key="8">
    <source>
        <dbReference type="PIRSR" id="PIRSR000102-2"/>
    </source>
</evidence>
<feature type="binding site" evidence="6 8">
    <location>
        <position position="121"/>
    </location>
    <ligand>
        <name>substrate</name>
    </ligand>
</feature>
<dbReference type="InterPro" id="IPR001557">
    <property type="entry name" value="L-lactate/malate_DH"/>
</dbReference>
<feature type="binding site" evidence="6 9">
    <location>
        <begin position="10"/>
        <end position="15"/>
    </location>
    <ligand>
        <name>NAD(+)</name>
        <dbReference type="ChEBI" id="CHEBI:57540"/>
    </ligand>
</feature>
<accession>H3SL21</accession>
<dbReference type="InterPro" id="IPR036291">
    <property type="entry name" value="NAD(P)-bd_dom_sf"/>
</dbReference>
<evidence type="ECO:0000256" key="1">
    <source>
        <dbReference type="ARBA" id="ARBA00006054"/>
    </source>
</evidence>
<reference evidence="12 13" key="1">
    <citation type="journal article" date="2012" name="J. Bacteriol.">
        <title>Genome Sequence of the Pattern-Forming Social Bacterium Paenibacillus dendritiformis C454 Chiral Morphotype.</title>
        <authorList>
            <person name="Sirota-Madi A."/>
            <person name="Olender T."/>
            <person name="Helman Y."/>
            <person name="Brainis I."/>
            <person name="Finkelshtein A."/>
            <person name="Roth D."/>
            <person name="Hagai E."/>
            <person name="Leshkowitz D."/>
            <person name="Brodsky L."/>
            <person name="Galatenko V."/>
            <person name="Nikolaev V."/>
            <person name="Gutnick D.L."/>
            <person name="Lancet D."/>
            <person name="Ben-Jacob E."/>
        </authorList>
    </citation>
    <scope>NUCLEOTIDE SEQUENCE [LARGE SCALE GENOMIC DNA]</scope>
    <source>
        <strain evidence="12 13">C454</strain>
    </source>
</reference>
<proteinExistence type="inferred from homology"/>
<feature type="binding site" evidence="6 8">
    <location>
        <position position="152"/>
    </location>
    <ligand>
        <name>substrate</name>
    </ligand>
</feature>
<protein>
    <recommendedName>
        <fullName evidence="6">Malate dehydrogenase</fullName>
        <ecNumber evidence="6">1.1.1.37</ecNumber>
    </recommendedName>
</protein>
<dbReference type="GO" id="GO:0030060">
    <property type="term" value="F:L-malate dehydrogenase (NAD+) activity"/>
    <property type="evidence" value="ECO:0007669"/>
    <property type="project" value="UniProtKB-UniRule"/>
</dbReference>
<comment type="catalytic activity">
    <reaction evidence="6">
        <text>(S)-malate + NAD(+) = oxaloacetate + NADH + H(+)</text>
        <dbReference type="Rhea" id="RHEA:21432"/>
        <dbReference type="ChEBI" id="CHEBI:15378"/>
        <dbReference type="ChEBI" id="CHEBI:15589"/>
        <dbReference type="ChEBI" id="CHEBI:16452"/>
        <dbReference type="ChEBI" id="CHEBI:57540"/>
        <dbReference type="ChEBI" id="CHEBI:57945"/>
        <dbReference type="EC" id="1.1.1.37"/>
    </reaction>
</comment>
<dbReference type="Gene3D" id="3.40.50.720">
    <property type="entry name" value="NAD(P)-binding Rossmann-like Domain"/>
    <property type="match status" value="1"/>
</dbReference>
<sequence length="307" mass="32381">MKRAKITIAGSGNVGATIAHLTVLKGLGDVVLYDIMTEAAQGKALDLQESGPVEGFDCLVVGTSQPSDTANSDIIIVTAGMARKPGMSRDDLLDTNVNIVKQVVREITPYSPHALLIVVTNPSDVMAQVALQESGYAPEKVIGLGGVLDSTRMRSFIALELGISCEDVGALVLGGHGDGMVPLIRYSQAGGVPVEKLLDPETLESIVERTRHGGAEIVHLLKTGSAYYAPASSVVAMMEAVLKDKKAVMPVSAYVKGEYGIADLFVGVPVILGRFGVEKIVELDLLPQERQDLMNSAEAVRKGFGQA</sequence>
<evidence type="ECO:0000256" key="3">
    <source>
        <dbReference type="ARBA" id="ARBA00023002"/>
    </source>
</evidence>
<dbReference type="Pfam" id="PF02866">
    <property type="entry name" value="Ldh_1_C"/>
    <property type="match status" value="1"/>
</dbReference>
<feature type="binding site" evidence="6 9">
    <location>
        <position position="34"/>
    </location>
    <ligand>
        <name>NAD(+)</name>
        <dbReference type="ChEBI" id="CHEBI:57540"/>
    </ligand>
</feature>
<dbReference type="PATRIC" id="fig|1131935.3.peg.4430"/>
<dbReference type="Gene3D" id="3.90.110.10">
    <property type="entry name" value="Lactate dehydrogenase/glycoside hydrolase, family 4, C-terminal"/>
    <property type="match status" value="1"/>
</dbReference>
<evidence type="ECO:0000313" key="12">
    <source>
        <dbReference type="EMBL" id="EHQ60233.1"/>
    </source>
</evidence>
<dbReference type="PIRSF" id="PIRSF000102">
    <property type="entry name" value="Lac_mal_DH"/>
    <property type="match status" value="1"/>
</dbReference>
<comment type="similarity">
    <text evidence="6">Belongs to the LDH/MDH superfamily. MDH type 3 family.</text>
</comment>
<keyword evidence="4 6" id="KW-0520">NAD</keyword>
<organism evidence="12 13">
    <name type="scientific">Paenibacillus dendritiformis C454</name>
    <dbReference type="NCBI Taxonomy" id="1131935"/>
    <lineage>
        <taxon>Bacteria</taxon>
        <taxon>Bacillati</taxon>
        <taxon>Bacillota</taxon>
        <taxon>Bacilli</taxon>
        <taxon>Bacillales</taxon>
        <taxon>Paenibacillaceae</taxon>
        <taxon>Paenibacillus</taxon>
    </lineage>
</organism>
<gene>
    <name evidence="6" type="primary">mdh</name>
    <name evidence="12" type="ORF">PDENDC454_21279</name>
</gene>
<dbReference type="OrthoDB" id="9802969at2"/>
<evidence type="ECO:0000256" key="5">
    <source>
        <dbReference type="ARBA" id="ARBA00049258"/>
    </source>
</evidence>
<dbReference type="Proteomes" id="UP000003900">
    <property type="component" value="Unassembled WGS sequence"/>
</dbReference>
<dbReference type="RefSeq" id="WP_006678746.1">
    <property type="nucleotide sequence ID" value="NZ_AHKH01000079.1"/>
</dbReference>
<evidence type="ECO:0000256" key="4">
    <source>
        <dbReference type="ARBA" id="ARBA00023027"/>
    </source>
</evidence>
<feature type="domain" description="Lactate/malate dehydrogenase C-terminal" evidence="11">
    <location>
        <begin position="148"/>
        <end position="301"/>
    </location>
</feature>
<evidence type="ECO:0000259" key="11">
    <source>
        <dbReference type="Pfam" id="PF02866"/>
    </source>
</evidence>
<dbReference type="CDD" id="cd01339">
    <property type="entry name" value="LDH-like_MDH"/>
    <property type="match status" value="1"/>
</dbReference>
<name>H3SL21_9BACL</name>
<dbReference type="InterPro" id="IPR022383">
    <property type="entry name" value="Lactate/malate_DH_C"/>
</dbReference>
<dbReference type="InterPro" id="IPR015955">
    <property type="entry name" value="Lactate_DH/Glyco_Ohase_4_C"/>
</dbReference>
<dbReference type="HAMAP" id="MF_00487">
    <property type="entry name" value="Malate_dehydrog_3"/>
    <property type="match status" value="1"/>
</dbReference>
<dbReference type="EC" id="1.1.1.37" evidence="6"/>
<keyword evidence="2 6" id="KW-0816">Tricarboxylic acid cycle</keyword>
<dbReference type="PANTHER" id="PTHR43128">
    <property type="entry name" value="L-2-HYDROXYCARBOXYLATE DEHYDROGENASE (NAD(P)(+))"/>
    <property type="match status" value="1"/>
</dbReference>
<dbReference type="NCBIfam" id="NF004863">
    <property type="entry name" value="PRK06223.1"/>
    <property type="match status" value="1"/>
</dbReference>
<feature type="active site" description="Proton acceptor" evidence="6 7">
    <location>
        <position position="176"/>
    </location>
</feature>
<dbReference type="FunFam" id="3.40.50.720:FF:000018">
    <property type="entry name" value="Malate dehydrogenase"/>
    <property type="match status" value="1"/>
</dbReference>
<feature type="binding site" evidence="6 9">
    <location>
        <position position="96"/>
    </location>
    <ligand>
        <name>NAD(+)</name>
        <dbReference type="ChEBI" id="CHEBI:57540"/>
    </ligand>
</feature>
<dbReference type="SUPFAM" id="SSF56327">
    <property type="entry name" value="LDH C-terminal domain-like"/>
    <property type="match status" value="1"/>
</dbReference>
<dbReference type="InterPro" id="IPR011275">
    <property type="entry name" value="Malate_DH_type3"/>
</dbReference>
<dbReference type="EMBL" id="AHKH01000079">
    <property type="protein sequence ID" value="EHQ60233.1"/>
    <property type="molecule type" value="Genomic_DNA"/>
</dbReference>
<evidence type="ECO:0000259" key="10">
    <source>
        <dbReference type="Pfam" id="PF00056"/>
    </source>
</evidence>
<keyword evidence="3 6" id="KW-0560">Oxidoreductase</keyword>
<dbReference type="FunFam" id="3.90.110.10:FF:000004">
    <property type="entry name" value="Malate dehydrogenase"/>
    <property type="match status" value="1"/>
</dbReference>
<dbReference type="AlphaFoldDB" id="H3SL21"/>
<evidence type="ECO:0000256" key="2">
    <source>
        <dbReference type="ARBA" id="ARBA00022532"/>
    </source>
</evidence>
<keyword evidence="13" id="KW-1185">Reference proteome</keyword>
<dbReference type="PRINTS" id="PR00086">
    <property type="entry name" value="LLDHDRGNASE"/>
</dbReference>